<proteinExistence type="inferred from homology"/>
<keyword evidence="5 7" id="KW-0418">Kinase</keyword>
<dbReference type="Gene3D" id="3.30.230.10">
    <property type="match status" value="1"/>
</dbReference>
<dbReference type="PRINTS" id="PR00958">
    <property type="entry name" value="HOMSERKINASE"/>
</dbReference>
<dbReference type="PIRSF" id="PIRSF000676">
    <property type="entry name" value="Homoser_kin"/>
    <property type="match status" value="1"/>
</dbReference>
<gene>
    <name evidence="7" type="primary">thrB</name>
    <name evidence="11" type="ORF">H9828_02830</name>
</gene>
<dbReference type="InterPro" id="IPR014721">
    <property type="entry name" value="Ribsml_uS5_D2-typ_fold_subgr"/>
</dbReference>
<name>A0A9D1Z000_9BACT</name>
<keyword evidence="6 7" id="KW-0067">ATP-binding</keyword>
<evidence type="ECO:0000259" key="9">
    <source>
        <dbReference type="Pfam" id="PF00288"/>
    </source>
</evidence>
<evidence type="ECO:0000256" key="7">
    <source>
        <dbReference type="HAMAP-Rule" id="MF_00384"/>
    </source>
</evidence>
<comment type="pathway">
    <text evidence="7">Amino-acid biosynthesis; L-threonine biosynthesis; L-threonine from L-aspartate: step 4/5.</text>
</comment>
<dbReference type="Pfam" id="PF00288">
    <property type="entry name" value="GHMP_kinases_N"/>
    <property type="match status" value="1"/>
</dbReference>
<keyword evidence="1 7" id="KW-0028">Amino-acid biosynthesis</keyword>
<reference evidence="11" key="2">
    <citation type="submission" date="2021-04" db="EMBL/GenBank/DDBJ databases">
        <authorList>
            <person name="Gilroy R."/>
        </authorList>
    </citation>
    <scope>NUCLEOTIDE SEQUENCE</scope>
    <source>
        <strain evidence="11">5134</strain>
    </source>
</reference>
<feature type="domain" description="GHMP kinase C-terminal" evidence="10">
    <location>
        <begin position="210"/>
        <end position="286"/>
    </location>
</feature>
<evidence type="ECO:0000313" key="12">
    <source>
        <dbReference type="Proteomes" id="UP000886844"/>
    </source>
</evidence>
<dbReference type="EC" id="2.7.1.39" evidence="7 8"/>
<keyword evidence="3 7" id="KW-0791">Threonine biosynthesis</keyword>
<evidence type="ECO:0000256" key="8">
    <source>
        <dbReference type="NCBIfam" id="TIGR00191"/>
    </source>
</evidence>
<evidence type="ECO:0000256" key="1">
    <source>
        <dbReference type="ARBA" id="ARBA00022605"/>
    </source>
</evidence>
<keyword evidence="7" id="KW-0963">Cytoplasm</keyword>
<evidence type="ECO:0000256" key="4">
    <source>
        <dbReference type="ARBA" id="ARBA00022741"/>
    </source>
</evidence>
<comment type="subcellular location">
    <subcellularLocation>
        <location evidence="7">Cytoplasm</location>
    </subcellularLocation>
</comment>
<dbReference type="NCBIfam" id="NF002288">
    <property type="entry name" value="PRK01212.1-4"/>
    <property type="match status" value="1"/>
</dbReference>
<sequence>MKHIKVFAPGTVANLGCGFDVMGLTLDGVGDLLEVGVEPGAEGLSIRNDSGVDLPASLDDNVITPAVRAMLEAYGRPVRVEIRLLEKIVPGSGIGSSAASSAAAVYGINELLGRPFPGKRLVEFAMQGEALLGGTAHADNVGPALLGGVVLIRGYEPFDIVRLPVPDNFFYAVVHPAIVVSTKMAREVLPREIPLSKAVTQWGNVGGLVAGFALRDVALIGRSMQDVVVEPYRKGFIPDYDVLKASALSEGALALNIAGSGPSVFALASDYAVACRIADRMKAHFAERGIASNTYAGRVSNAGARVVE</sequence>
<dbReference type="NCBIfam" id="TIGR00191">
    <property type="entry name" value="thrB"/>
    <property type="match status" value="1"/>
</dbReference>
<comment type="caution">
    <text evidence="11">The sequence shown here is derived from an EMBL/GenBank/DDBJ whole genome shotgun (WGS) entry which is preliminary data.</text>
</comment>
<comment type="similarity">
    <text evidence="7">Belongs to the GHMP kinase family. Homoserine kinase subfamily.</text>
</comment>
<organism evidence="11 12">
    <name type="scientific">Candidatus Alistipes intestinigallinarum</name>
    <dbReference type="NCBI Taxonomy" id="2838440"/>
    <lineage>
        <taxon>Bacteria</taxon>
        <taxon>Pseudomonadati</taxon>
        <taxon>Bacteroidota</taxon>
        <taxon>Bacteroidia</taxon>
        <taxon>Bacteroidales</taxon>
        <taxon>Rikenellaceae</taxon>
        <taxon>Alistipes</taxon>
    </lineage>
</organism>
<dbReference type="InterPro" id="IPR000870">
    <property type="entry name" value="Homoserine_kinase"/>
</dbReference>
<reference evidence="11" key="1">
    <citation type="journal article" date="2021" name="PeerJ">
        <title>Extensive microbial diversity within the chicken gut microbiome revealed by metagenomics and culture.</title>
        <authorList>
            <person name="Gilroy R."/>
            <person name="Ravi A."/>
            <person name="Getino M."/>
            <person name="Pursley I."/>
            <person name="Horton D.L."/>
            <person name="Alikhan N.F."/>
            <person name="Baker D."/>
            <person name="Gharbi K."/>
            <person name="Hall N."/>
            <person name="Watson M."/>
            <person name="Adriaenssens E.M."/>
            <person name="Foster-Nyarko E."/>
            <person name="Jarju S."/>
            <person name="Secka A."/>
            <person name="Antonio M."/>
            <person name="Oren A."/>
            <person name="Chaudhuri R.R."/>
            <person name="La Ragione R."/>
            <person name="Hildebrand F."/>
            <person name="Pallen M.J."/>
        </authorList>
    </citation>
    <scope>NUCLEOTIDE SEQUENCE</scope>
    <source>
        <strain evidence="11">5134</strain>
    </source>
</reference>
<dbReference type="Pfam" id="PF08544">
    <property type="entry name" value="GHMP_kinases_C"/>
    <property type="match status" value="1"/>
</dbReference>
<evidence type="ECO:0000259" key="10">
    <source>
        <dbReference type="Pfam" id="PF08544"/>
    </source>
</evidence>
<evidence type="ECO:0000256" key="6">
    <source>
        <dbReference type="ARBA" id="ARBA00022840"/>
    </source>
</evidence>
<evidence type="ECO:0000256" key="3">
    <source>
        <dbReference type="ARBA" id="ARBA00022697"/>
    </source>
</evidence>
<dbReference type="Gene3D" id="3.30.70.890">
    <property type="entry name" value="GHMP kinase, C-terminal domain"/>
    <property type="match status" value="1"/>
</dbReference>
<dbReference type="Proteomes" id="UP000886844">
    <property type="component" value="Unassembled WGS sequence"/>
</dbReference>
<dbReference type="HAMAP" id="MF_00384">
    <property type="entry name" value="Homoser_kinase"/>
    <property type="match status" value="1"/>
</dbReference>
<comment type="function">
    <text evidence="7">Catalyzes the ATP-dependent phosphorylation of L-homoserine to L-homoserine phosphate.</text>
</comment>
<dbReference type="GO" id="GO:0005524">
    <property type="term" value="F:ATP binding"/>
    <property type="evidence" value="ECO:0007669"/>
    <property type="project" value="UniProtKB-UniRule"/>
</dbReference>
<comment type="caution">
    <text evidence="7">Lacks conserved residue(s) required for the propagation of feature annotation.</text>
</comment>
<dbReference type="InterPro" id="IPR020568">
    <property type="entry name" value="Ribosomal_Su5_D2-typ_SF"/>
</dbReference>
<dbReference type="InterPro" id="IPR013750">
    <property type="entry name" value="GHMP_kinase_C_dom"/>
</dbReference>
<dbReference type="GO" id="GO:0004413">
    <property type="term" value="F:homoserine kinase activity"/>
    <property type="evidence" value="ECO:0007669"/>
    <property type="project" value="UniProtKB-UniRule"/>
</dbReference>
<keyword evidence="4 7" id="KW-0547">Nucleotide-binding</keyword>
<dbReference type="GO" id="GO:0009088">
    <property type="term" value="P:threonine biosynthetic process"/>
    <property type="evidence" value="ECO:0007669"/>
    <property type="project" value="UniProtKB-UniRule"/>
</dbReference>
<dbReference type="InterPro" id="IPR036554">
    <property type="entry name" value="GHMP_kinase_C_sf"/>
</dbReference>
<dbReference type="GO" id="GO:0005737">
    <property type="term" value="C:cytoplasm"/>
    <property type="evidence" value="ECO:0007669"/>
    <property type="project" value="UniProtKB-SubCell"/>
</dbReference>
<feature type="domain" description="GHMP kinase N-terminal" evidence="9">
    <location>
        <begin position="61"/>
        <end position="148"/>
    </location>
</feature>
<evidence type="ECO:0000313" key="11">
    <source>
        <dbReference type="EMBL" id="HIY68337.1"/>
    </source>
</evidence>
<comment type="catalytic activity">
    <reaction evidence="7">
        <text>L-homoserine + ATP = O-phospho-L-homoserine + ADP + H(+)</text>
        <dbReference type="Rhea" id="RHEA:13985"/>
        <dbReference type="ChEBI" id="CHEBI:15378"/>
        <dbReference type="ChEBI" id="CHEBI:30616"/>
        <dbReference type="ChEBI" id="CHEBI:57476"/>
        <dbReference type="ChEBI" id="CHEBI:57590"/>
        <dbReference type="ChEBI" id="CHEBI:456216"/>
        <dbReference type="EC" id="2.7.1.39"/>
    </reaction>
</comment>
<accession>A0A9D1Z000</accession>
<protein>
    <recommendedName>
        <fullName evidence="7 8">Homoserine kinase</fullName>
        <shortName evidence="7">HK</shortName>
        <shortName evidence="7">HSK</shortName>
        <ecNumber evidence="7 8">2.7.1.39</ecNumber>
    </recommendedName>
</protein>
<evidence type="ECO:0000256" key="2">
    <source>
        <dbReference type="ARBA" id="ARBA00022679"/>
    </source>
</evidence>
<dbReference type="EMBL" id="DXDA01000023">
    <property type="protein sequence ID" value="HIY68337.1"/>
    <property type="molecule type" value="Genomic_DNA"/>
</dbReference>
<keyword evidence="2 7" id="KW-0808">Transferase</keyword>
<dbReference type="PANTHER" id="PTHR20861:SF1">
    <property type="entry name" value="HOMOSERINE KINASE"/>
    <property type="match status" value="1"/>
</dbReference>
<dbReference type="InterPro" id="IPR006204">
    <property type="entry name" value="GHMP_kinase_N_dom"/>
</dbReference>
<dbReference type="PANTHER" id="PTHR20861">
    <property type="entry name" value="HOMOSERINE/4-DIPHOSPHOCYTIDYL-2-C-METHYL-D-ERYTHRITOL KINASE"/>
    <property type="match status" value="1"/>
</dbReference>
<dbReference type="SUPFAM" id="SSF54211">
    <property type="entry name" value="Ribosomal protein S5 domain 2-like"/>
    <property type="match status" value="1"/>
</dbReference>
<dbReference type="SUPFAM" id="SSF55060">
    <property type="entry name" value="GHMP Kinase, C-terminal domain"/>
    <property type="match status" value="1"/>
</dbReference>
<dbReference type="AlphaFoldDB" id="A0A9D1Z000"/>
<evidence type="ECO:0000256" key="5">
    <source>
        <dbReference type="ARBA" id="ARBA00022777"/>
    </source>
</evidence>